<dbReference type="Proteomes" id="UP001165079">
    <property type="component" value="Unassembled WGS sequence"/>
</dbReference>
<evidence type="ECO:0000313" key="9">
    <source>
        <dbReference type="Proteomes" id="UP001165079"/>
    </source>
</evidence>
<feature type="domain" description="RNA polymerase sigma-70 region 2" evidence="6">
    <location>
        <begin position="6"/>
        <end position="70"/>
    </location>
</feature>
<keyword evidence="4" id="KW-0731">Sigma factor</keyword>
<dbReference type="GO" id="GO:0016987">
    <property type="term" value="F:sigma factor activity"/>
    <property type="evidence" value="ECO:0007669"/>
    <property type="project" value="UniProtKB-KW"/>
</dbReference>
<dbReference type="SUPFAM" id="SSF88659">
    <property type="entry name" value="Sigma3 and sigma4 domains of RNA polymerase sigma factors"/>
    <property type="match status" value="1"/>
</dbReference>
<dbReference type="NCBIfam" id="TIGR02937">
    <property type="entry name" value="sigma70-ECF"/>
    <property type="match status" value="1"/>
</dbReference>
<dbReference type="GO" id="GO:0003677">
    <property type="term" value="F:DNA binding"/>
    <property type="evidence" value="ECO:0007669"/>
    <property type="project" value="InterPro"/>
</dbReference>
<name>A0A9W6SSI4_9ACTN</name>
<evidence type="ECO:0000259" key="6">
    <source>
        <dbReference type="Pfam" id="PF04542"/>
    </source>
</evidence>
<dbReference type="Gene3D" id="3.10.450.50">
    <property type="match status" value="1"/>
</dbReference>
<dbReference type="Gene3D" id="1.10.10.10">
    <property type="entry name" value="Winged helix-like DNA-binding domain superfamily/Winged helix DNA-binding domain"/>
    <property type="match status" value="1"/>
</dbReference>
<feature type="domain" description="RNA polymerase sigma factor 70 region 4 type 2" evidence="7">
    <location>
        <begin position="97"/>
        <end position="148"/>
    </location>
</feature>
<keyword evidence="3" id="KW-0805">Transcription regulation</keyword>
<dbReference type="NCBIfam" id="NF007214">
    <property type="entry name" value="PRK09636.1"/>
    <property type="match status" value="1"/>
</dbReference>
<organism evidence="8 9">
    <name type="scientific">Actinorhabdospora filicis</name>
    <dbReference type="NCBI Taxonomy" id="1785913"/>
    <lineage>
        <taxon>Bacteria</taxon>
        <taxon>Bacillati</taxon>
        <taxon>Actinomycetota</taxon>
        <taxon>Actinomycetes</taxon>
        <taxon>Micromonosporales</taxon>
        <taxon>Micromonosporaceae</taxon>
        <taxon>Actinorhabdospora</taxon>
    </lineage>
</organism>
<comment type="subunit">
    <text evidence="2">Interacts transiently with the RNA polymerase catalytic core formed by RpoA, RpoB, RpoC and RpoZ (2 alpha, 1 beta, 1 beta' and 1 omega subunit) to form the RNA polymerase holoenzyme that can initiate transcription.</text>
</comment>
<comment type="similarity">
    <text evidence="1">Belongs to the sigma-70 factor family. ECF subfamily.</text>
</comment>
<comment type="caution">
    <text evidence="8">The sequence shown here is derived from an EMBL/GenBank/DDBJ whole genome shotgun (WGS) entry which is preliminary data.</text>
</comment>
<dbReference type="SUPFAM" id="SSF88946">
    <property type="entry name" value="Sigma2 domain of RNA polymerase sigma factors"/>
    <property type="match status" value="1"/>
</dbReference>
<dbReference type="InterPro" id="IPR013249">
    <property type="entry name" value="RNA_pol_sigma70_r4_t2"/>
</dbReference>
<evidence type="ECO:0000256" key="1">
    <source>
        <dbReference type="ARBA" id="ARBA00010641"/>
    </source>
</evidence>
<dbReference type="InterPro" id="IPR014284">
    <property type="entry name" value="RNA_pol_sigma-70_dom"/>
</dbReference>
<evidence type="ECO:0000256" key="4">
    <source>
        <dbReference type="ARBA" id="ARBA00023082"/>
    </source>
</evidence>
<evidence type="ECO:0000256" key="2">
    <source>
        <dbReference type="ARBA" id="ARBA00011344"/>
    </source>
</evidence>
<evidence type="ECO:0000313" key="8">
    <source>
        <dbReference type="EMBL" id="GLZ81646.1"/>
    </source>
</evidence>
<dbReference type="EMBL" id="BSTX01000006">
    <property type="protein sequence ID" value="GLZ81646.1"/>
    <property type="molecule type" value="Genomic_DNA"/>
</dbReference>
<protein>
    <submittedName>
        <fullName evidence="8">RNA polymerase sigma24 factor</fullName>
    </submittedName>
</protein>
<reference evidence="8" key="1">
    <citation type="submission" date="2023-03" db="EMBL/GenBank/DDBJ databases">
        <title>Actinorhabdospora filicis NBRC 111898.</title>
        <authorList>
            <person name="Ichikawa N."/>
            <person name="Sato H."/>
            <person name="Tonouchi N."/>
        </authorList>
    </citation>
    <scope>NUCLEOTIDE SEQUENCE</scope>
    <source>
        <strain evidence="8">NBRC 111898</strain>
    </source>
</reference>
<keyword evidence="5" id="KW-0804">Transcription</keyword>
<dbReference type="InterPro" id="IPR007627">
    <property type="entry name" value="RNA_pol_sigma70_r2"/>
</dbReference>
<keyword evidence="9" id="KW-1185">Reference proteome</keyword>
<dbReference type="Pfam" id="PF08281">
    <property type="entry name" value="Sigma70_r4_2"/>
    <property type="match status" value="1"/>
</dbReference>
<dbReference type="InterPro" id="IPR036388">
    <property type="entry name" value="WH-like_DNA-bd_sf"/>
</dbReference>
<dbReference type="InterPro" id="IPR013324">
    <property type="entry name" value="RNA_pol_sigma_r3/r4-like"/>
</dbReference>
<sequence length="279" mass="30388">MDAVSLFESQRPRLTSIAYHLLGSAADAEDAVQNAWLAWRRVPLERQETPEAYLTTVTVREALRLLRRARARREAYPGPWLPEPVSTVDIDGETASLALLVVLEALPPAERAVFVLREAFGYRLDEIALMLDRTPAAVRQLASRASRHVRDRHRRHVHDPATTRAATERFIAAAAGGDLAGLMEILAPEVTFHSDGGGRVRAALRPVHGADRVARFAVGTASELAPGVVIAFEPVNGELGVVLREGGVVFGVLGVELDAEGRIGQVFLVRNPEKLSRVP</sequence>
<evidence type="ECO:0000256" key="3">
    <source>
        <dbReference type="ARBA" id="ARBA00023015"/>
    </source>
</evidence>
<accession>A0A9W6SSI4</accession>
<evidence type="ECO:0000256" key="5">
    <source>
        <dbReference type="ARBA" id="ARBA00023163"/>
    </source>
</evidence>
<dbReference type="Pfam" id="PF04542">
    <property type="entry name" value="Sigma70_r2"/>
    <property type="match status" value="1"/>
</dbReference>
<gene>
    <name evidence="8" type="ORF">Afil01_64530</name>
</gene>
<dbReference type="InterPro" id="IPR013325">
    <property type="entry name" value="RNA_pol_sigma_r2"/>
</dbReference>
<dbReference type="Gene3D" id="1.10.1740.10">
    <property type="match status" value="1"/>
</dbReference>
<proteinExistence type="inferred from homology"/>
<dbReference type="PANTHER" id="PTHR30173">
    <property type="entry name" value="SIGMA 19 FACTOR"/>
    <property type="match status" value="1"/>
</dbReference>
<dbReference type="SUPFAM" id="SSF54427">
    <property type="entry name" value="NTF2-like"/>
    <property type="match status" value="1"/>
</dbReference>
<dbReference type="InterPro" id="IPR032710">
    <property type="entry name" value="NTF2-like_dom_sf"/>
</dbReference>
<dbReference type="InterPro" id="IPR052704">
    <property type="entry name" value="ECF_Sigma-70_Domain"/>
</dbReference>
<dbReference type="GO" id="GO:0006352">
    <property type="term" value="P:DNA-templated transcription initiation"/>
    <property type="evidence" value="ECO:0007669"/>
    <property type="project" value="InterPro"/>
</dbReference>
<evidence type="ECO:0000259" key="7">
    <source>
        <dbReference type="Pfam" id="PF08281"/>
    </source>
</evidence>
<dbReference type="AlphaFoldDB" id="A0A9W6SSI4"/>
<dbReference type="PANTHER" id="PTHR30173:SF36">
    <property type="entry name" value="ECF RNA POLYMERASE SIGMA FACTOR SIGJ"/>
    <property type="match status" value="1"/>
</dbReference>